<organism evidence="1 2">
    <name type="scientific">Candidatus Dojkabacteria bacterium</name>
    <dbReference type="NCBI Taxonomy" id="2099670"/>
    <lineage>
        <taxon>Bacteria</taxon>
        <taxon>Candidatus Dojkabacteria</taxon>
    </lineage>
</organism>
<proteinExistence type="predicted"/>
<name>A0A955IA88_9BACT</name>
<evidence type="ECO:0000313" key="2">
    <source>
        <dbReference type="Proteomes" id="UP000775877"/>
    </source>
</evidence>
<sequence length="79" mass="9207">MNDTLVNDRPIMSAEKARPSTSQVIEDLTQNFLNDFNVEEQKEILLGVKSRLSQHYEELRQNHLKGAEDYGKRIEFLQS</sequence>
<dbReference type="AlphaFoldDB" id="A0A955IA88"/>
<dbReference type="EMBL" id="JAGQLJ010000053">
    <property type="protein sequence ID" value="MCA9381161.1"/>
    <property type="molecule type" value="Genomic_DNA"/>
</dbReference>
<gene>
    <name evidence="1" type="ORF">KC678_02760</name>
</gene>
<accession>A0A955IA88</accession>
<protein>
    <submittedName>
        <fullName evidence="1">Uncharacterized protein</fullName>
    </submittedName>
</protein>
<comment type="caution">
    <text evidence="1">The sequence shown here is derived from an EMBL/GenBank/DDBJ whole genome shotgun (WGS) entry which is preliminary data.</text>
</comment>
<evidence type="ECO:0000313" key="1">
    <source>
        <dbReference type="EMBL" id="MCA9381161.1"/>
    </source>
</evidence>
<reference evidence="1" key="2">
    <citation type="journal article" date="2021" name="Microbiome">
        <title>Successional dynamics and alternative stable states in a saline activated sludge microbial community over 9 years.</title>
        <authorList>
            <person name="Wang Y."/>
            <person name="Ye J."/>
            <person name="Ju F."/>
            <person name="Liu L."/>
            <person name="Boyd J.A."/>
            <person name="Deng Y."/>
            <person name="Parks D.H."/>
            <person name="Jiang X."/>
            <person name="Yin X."/>
            <person name="Woodcroft B.J."/>
            <person name="Tyson G.W."/>
            <person name="Hugenholtz P."/>
            <person name="Polz M.F."/>
            <person name="Zhang T."/>
        </authorList>
    </citation>
    <scope>NUCLEOTIDE SEQUENCE</scope>
    <source>
        <strain evidence="1">HKST-UBA13</strain>
    </source>
</reference>
<reference evidence="1" key="1">
    <citation type="submission" date="2020-04" db="EMBL/GenBank/DDBJ databases">
        <authorList>
            <person name="Zhang T."/>
        </authorList>
    </citation>
    <scope>NUCLEOTIDE SEQUENCE</scope>
    <source>
        <strain evidence="1">HKST-UBA13</strain>
    </source>
</reference>
<dbReference type="Proteomes" id="UP000775877">
    <property type="component" value="Unassembled WGS sequence"/>
</dbReference>